<dbReference type="InterPro" id="IPR032687">
    <property type="entry name" value="AraC-type_N"/>
</dbReference>
<dbReference type="Pfam" id="PF12833">
    <property type="entry name" value="HTH_18"/>
    <property type="match status" value="1"/>
</dbReference>
<evidence type="ECO:0000313" key="5">
    <source>
        <dbReference type="Proteomes" id="UP000317303"/>
    </source>
</evidence>
<feature type="region of interest" description="Disordered" evidence="2">
    <location>
        <begin position="13"/>
        <end position="39"/>
    </location>
</feature>
<dbReference type="PANTHER" id="PTHR47894">
    <property type="entry name" value="HTH-TYPE TRANSCRIPTIONAL REGULATOR GADX"/>
    <property type="match status" value="1"/>
</dbReference>
<dbReference type="EMBL" id="VLJV01000001">
    <property type="protein sequence ID" value="TWH19950.1"/>
    <property type="molecule type" value="Genomic_DNA"/>
</dbReference>
<dbReference type="GO" id="GO:0005829">
    <property type="term" value="C:cytosol"/>
    <property type="evidence" value="ECO:0007669"/>
    <property type="project" value="TreeGrafter"/>
</dbReference>
<dbReference type="Proteomes" id="UP000317303">
    <property type="component" value="Unassembled WGS sequence"/>
</dbReference>
<name>A0A660C8L7_9PSEU</name>
<protein>
    <submittedName>
        <fullName evidence="4">AraC-like DNA-binding protein</fullName>
    </submittedName>
</protein>
<keyword evidence="5" id="KW-1185">Reference proteome</keyword>
<keyword evidence="1 4" id="KW-0238">DNA-binding</keyword>
<sequence>MLTAVSRLGETGQMESGVAADAVPPIAGPPAATRRMPAPEDSNRVIAAIADSWDHPRTMVGVSILLDWAAEHGCPPGDLLRGSRIDPELLPDPVELIEAHQELTVIRNLVEAFDDRPGLGVELGARYHLTAYGHFGYLLAACSSVHETVQQGLRYALLTFAFSTMTAHVGDHGDYVLAMEADDVPPDVRRFAVERDVAATVQIQRELFPGAPRVPLREVRFAFPAWAAAAPAVYHDYFRVPVSFDRPRTELVFDASYLDRVPPMANRHTAKLMAAQCERLRAERLHRTGVAARVRAFLLDQTSLDLSLETVADRLHYAPRTLRRRLESEGTTFRAVLDEVRRVVAENLLHDPSIPRYEIARRLGYQEWSSFARARRRWDNPTATP</sequence>
<feature type="domain" description="HTH araC/xylS-type" evidence="3">
    <location>
        <begin position="292"/>
        <end position="385"/>
    </location>
</feature>
<accession>A0A660C8L7</accession>
<dbReference type="Gene3D" id="1.10.10.60">
    <property type="entry name" value="Homeodomain-like"/>
    <property type="match status" value="1"/>
</dbReference>
<dbReference type="PANTHER" id="PTHR47894:SF1">
    <property type="entry name" value="HTH-TYPE TRANSCRIPTIONAL REGULATOR VQSM"/>
    <property type="match status" value="1"/>
</dbReference>
<dbReference type="InterPro" id="IPR018060">
    <property type="entry name" value="HTH_AraC"/>
</dbReference>
<comment type="caution">
    <text evidence="4">The sequence shown here is derived from an EMBL/GenBank/DDBJ whole genome shotgun (WGS) entry which is preliminary data.</text>
</comment>
<dbReference type="GO" id="GO:0003700">
    <property type="term" value="F:DNA-binding transcription factor activity"/>
    <property type="evidence" value="ECO:0007669"/>
    <property type="project" value="InterPro"/>
</dbReference>
<evidence type="ECO:0000256" key="2">
    <source>
        <dbReference type="SAM" id="MobiDB-lite"/>
    </source>
</evidence>
<evidence type="ECO:0000259" key="3">
    <source>
        <dbReference type="PROSITE" id="PS01124"/>
    </source>
</evidence>
<dbReference type="AlphaFoldDB" id="A0A660C8L7"/>
<dbReference type="PROSITE" id="PS01124">
    <property type="entry name" value="HTH_ARAC_FAMILY_2"/>
    <property type="match status" value="1"/>
</dbReference>
<dbReference type="Pfam" id="PF12625">
    <property type="entry name" value="Arabinose_bd"/>
    <property type="match status" value="1"/>
</dbReference>
<dbReference type="GO" id="GO:0000976">
    <property type="term" value="F:transcription cis-regulatory region binding"/>
    <property type="evidence" value="ECO:0007669"/>
    <property type="project" value="TreeGrafter"/>
</dbReference>
<reference evidence="4 5" key="1">
    <citation type="submission" date="2019-07" db="EMBL/GenBank/DDBJ databases">
        <title>R&amp;d 2014.</title>
        <authorList>
            <person name="Klenk H.-P."/>
        </authorList>
    </citation>
    <scope>NUCLEOTIDE SEQUENCE [LARGE SCALE GENOMIC DNA]</scope>
    <source>
        <strain evidence="4 5">DSM 43194</strain>
    </source>
</reference>
<evidence type="ECO:0000256" key="1">
    <source>
        <dbReference type="ARBA" id="ARBA00023125"/>
    </source>
</evidence>
<dbReference type="SMART" id="SM00342">
    <property type="entry name" value="HTH_ARAC"/>
    <property type="match status" value="1"/>
</dbReference>
<evidence type="ECO:0000313" key="4">
    <source>
        <dbReference type="EMBL" id="TWH19950.1"/>
    </source>
</evidence>
<gene>
    <name evidence="4" type="ORF">JD82_01788</name>
</gene>
<organism evidence="4 5">
    <name type="scientific">Prauserella rugosa</name>
    <dbReference type="NCBI Taxonomy" id="43354"/>
    <lineage>
        <taxon>Bacteria</taxon>
        <taxon>Bacillati</taxon>
        <taxon>Actinomycetota</taxon>
        <taxon>Actinomycetes</taxon>
        <taxon>Pseudonocardiales</taxon>
        <taxon>Pseudonocardiaceae</taxon>
        <taxon>Prauserella</taxon>
    </lineage>
</organism>
<proteinExistence type="predicted"/>